<accession>A0A0F9SKW3</accession>
<name>A0A0F9SKW3_9ZZZZ</name>
<dbReference type="AlphaFoldDB" id="A0A0F9SKW3"/>
<reference evidence="1" key="1">
    <citation type="journal article" date="2015" name="Nature">
        <title>Complex archaea that bridge the gap between prokaryotes and eukaryotes.</title>
        <authorList>
            <person name="Spang A."/>
            <person name="Saw J.H."/>
            <person name="Jorgensen S.L."/>
            <person name="Zaremba-Niedzwiedzka K."/>
            <person name="Martijn J."/>
            <person name="Lind A.E."/>
            <person name="van Eijk R."/>
            <person name="Schleper C."/>
            <person name="Guy L."/>
            <person name="Ettema T.J."/>
        </authorList>
    </citation>
    <scope>NUCLEOTIDE SEQUENCE</scope>
</reference>
<proteinExistence type="predicted"/>
<organism evidence="1">
    <name type="scientific">marine sediment metagenome</name>
    <dbReference type="NCBI Taxonomy" id="412755"/>
    <lineage>
        <taxon>unclassified sequences</taxon>
        <taxon>metagenomes</taxon>
        <taxon>ecological metagenomes</taxon>
    </lineage>
</organism>
<evidence type="ECO:0000313" key="1">
    <source>
        <dbReference type="EMBL" id="KKN37596.1"/>
    </source>
</evidence>
<comment type="caution">
    <text evidence="1">The sequence shown here is derived from an EMBL/GenBank/DDBJ whole genome shotgun (WGS) entry which is preliminary data.</text>
</comment>
<sequence length="55" mass="6418">MSKEEKKFTLEKKKLSSMGPDTVVLIPRALIKHKVLDPTKRYNITFVEVNEENED</sequence>
<dbReference type="EMBL" id="LAZR01001884">
    <property type="protein sequence ID" value="KKN37596.1"/>
    <property type="molecule type" value="Genomic_DNA"/>
</dbReference>
<gene>
    <name evidence="1" type="ORF">LCGC14_0762020</name>
</gene>
<protein>
    <submittedName>
        <fullName evidence="1">Uncharacterized protein</fullName>
    </submittedName>
</protein>